<evidence type="ECO:0000256" key="1">
    <source>
        <dbReference type="ARBA" id="ARBA00022630"/>
    </source>
</evidence>
<keyword evidence="1" id="KW-0285">Flavoprotein</keyword>
<organism evidence="6">
    <name type="scientific">freshwater metagenome</name>
    <dbReference type="NCBI Taxonomy" id="449393"/>
    <lineage>
        <taxon>unclassified sequences</taxon>
        <taxon>metagenomes</taxon>
        <taxon>ecological metagenomes</taxon>
    </lineage>
</organism>
<dbReference type="InterPro" id="IPR019923">
    <property type="entry name" value="Lucif-like_OxRdtase_MSMEG_2516"/>
</dbReference>
<dbReference type="SUPFAM" id="SSF51679">
    <property type="entry name" value="Bacterial luciferase-like"/>
    <property type="match status" value="1"/>
</dbReference>
<dbReference type="InterPro" id="IPR011251">
    <property type="entry name" value="Luciferase-like_dom"/>
</dbReference>
<dbReference type="PANTHER" id="PTHR42847">
    <property type="entry name" value="ALKANESULFONATE MONOOXYGENASE"/>
    <property type="match status" value="1"/>
</dbReference>
<gene>
    <name evidence="6" type="ORF">UFOPK3376_00304</name>
</gene>
<name>A0A6J7CSX2_9ZZZZ</name>
<sequence length="325" mass="34426">MRPFRFAIQSFSADSPREWRDKARHAEALGYSALHLADHYIGPGPALTATGHPVQGLAAVPAMAVAAEATSTLRIGCRVFCIDYRPLAVLAKEAATLDFFSEGRLELGLGAGWLQGEYEAIGLTMDPAPQRIARLAEAVGAMKVLFSGEPVDIDGEHVHLHGFSQVPHTVQRPHPPIMIGGGSKRVLSLAGAQADIVSLNFNNASGKIGAAGVNSGTAEGTATKVGWVRNAAALAGRVPAEIELEIGAYFTFVTDAARKNAEGFGKMFGLSADDMLVHPHALFGTPAQIADELIRRRELYGISYITINDSAMDAFAPVVEQLTGT</sequence>
<accession>A0A6J7CSX2</accession>
<dbReference type="Pfam" id="PF00296">
    <property type="entry name" value="Bac_luciferase"/>
    <property type="match status" value="1"/>
</dbReference>
<dbReference type="GO" id="GO:0046306">
    <property type="term" value="P:alkanesulfonate catabolic process"/>
    <property type="evidence" value="ECO:0007669"/>
    <property type="project" value="TreeGrafter"/>
</dbReference>
<evidence type="ECO:0000256" key="4">
    <source>
        <dbReference type="ARBA" id="ARBA00023033"/>
    </source>
</evidence>
<dbReference type="AlphaFoldDB" id="A0A6J7CSX2"/>
<keyword evidence="3" id="KW-0560">Oxidoreductase</keyword>
<evidence type="ECO:0000313" key="6">
    <source>
        <dbReference type="EMBL" id="CAB4861692.1"/>
    </source>
</evidence>
<dbReference type="NCBIfam" id="TIGR03621">
    <property type="entry name" value="F420_MSMEG_2516"/>
    <property type="match status" value="1"/>
</dbReference>
<reference evidence="6" key="1">
    <citation type="submission" date="2020-05" db="EMBL/GenBank/DDBJ databases">
        <authorList>
            <person name="Chiriac C."/>
            <person name="Salcher M."/>
            <person name="Ghai R."/>
            <person name="Kavagutti S V."/>
        </authorList>
    </citation>
    <scope>NUCLEOTIDE SEQUENCE</scope>
</reference>
<dbReference type="InterPro" id="IPR036661">
    <property type="entry name" value="Luciferase-like_sf"/>
</dbReference>
<dbReference type="EMBL" id="CAFBLP010000004">
    <property type="protein sequence ID" value="CAB4861692.1"/>
    <property type="molecule type" value="Genomic_DNA"/>
</dbReference>
<evidence type="ECO:0000256" key="3">
    <source>
        <dbReference type="ARBA" id="ARBA00023002"/>
    </source>
</evidence>
<dbReference type="GO" id="GO:0008726">
    <property type="term" value="F:alkanesulfonate monooxygenase activity"/>
    <property type="evidence" value="ECO:0007669"/>
    <property type="project" value="TreeGrafter"/>
</dbReference>
<dbReference type="Gene3D" id="3.20.20.30">
    <property type="entry name" value="Luciferase-like domain"/>
    <property type="match status" value="1"/>
</dbReference>
<evidence type="ECO:0000259" key="5">
    <source>
        <dbReference type="Pfam" id="PF00296"/>
    </source>
</evidence>
<feature type="domain" description="Luciferase-like" evidence="5">
    <location>
        <begin position="14"/>
        <end position="299"/>
    </location>
</feature>
<keyword evidence="2" id="KW-0288">FMN</keyword>
<keyword evidence="4" id="KW-0503">Monooxygenase</keyword>
<dbReference type="PANTHER" id="PTHR42847:SF4">
    <property type="entry name" value="ALKANESULFONATE MONOOXYGENASE-RELATED"/>
    <property type="match status" value="1"/>
</dbReference>
<protein>
    <submittedName>
        <fullName evidence="6">Unannotated protein</fullName>
    </submittedName>
</protein>
<dbReference type="InterPro" id="IPR050172">
    <property type="entry name" value="SsuD_RutA_monooxygenase"/>
</dbReference>
<evidence type="ECO:0000256" key="2">
    <source>
        <dbReference type="ARBA" id="ARBA00022643"/>
    </source>
</evidence>
<proteinExistence type="predicted"/>